<comment type="similarity">
    <text evidence="1 4">Belongs to the glycosyl hydrolase 1 family.</text>
</comment>
<evidence type="ECO:0000256" key="2">
    <source>
        <dbReference type="ARBA" id="ARBA00022801"/>
    </source>
</evidence>
<protein>
    <submittedName>
        <fullName evidence="6">Myrosinase 1</fullName>
    </submittedName>
</protein>
<keyword evidence="5" id="KW-0326">Glycosidase</keyword>
<proteinExistence type="inferred from homology"/>
<gene>
    <name evidence="6" type="ORF">V5N11_006237</name>
</gene>
<evidence type="ECO:0000256" key="3">
    <source>
        <dbReference type="PROSITE-ProRule" id="PRU10055"/>
    </source>
</evidence>
<evidence type="ECO:0000256" key="5">
    <source>
        <dbReference type="RuleBase" id="RU004468"/>
    </source>
</evidence>
<dbReference type="EMBL" id="JBANAX010000584">
    <property type="protein sequence ID" value="KAL1201696.1"/>
    <property type="molecule type" value="Genomic_DNA"/>
</dbReference>
<keyword evidence="2 5" id="KW-0378">Hydrolase</keyword>
<dbReference type="GO" id="GO:0004553">
    <property type="term" value="F:hydrolase activity, hydrolyzing O-glycosyl compounds"/>
    <property type="evidence" value="ECO:0007669"/>
    <property type="project" value="UniProtKB-ARBA"/>
</dbReference>
<organism evidence="6 7">
    <name type="scientific">Cardamine amara subsp. amara</name>
    <dbReference type="NCBI Taxonomy" id="228776"/>
    <lineage>
        <taxon>Eukaryota</taxon>
        <taxon>Viridiplantae</taxon>
        <taxon>Streptophyta</taxon>
        <taxon>Embryophyta</taxon>
        <taxon>Tracheophyta</taxon>
        <taxon>Spermatophyta</taxon>
        <taxon>Magnoliopsida</taxon>
        <taxon>eudicotyledons</taxon>
        <taxon>Gunneridae</taxon>
        <taxon>Pentapetalae</taxon>
        <taxon>rosids</taxon>
        <taxon>malvids</taxon>
        <taxon>Brassicales</taxon>
        <taxon>Brassicaceae</taxon>
        <taxon>Cardamineae</taxon>
        <taxon>Cardamine</taxon>
    </lineage>
</organism>
<evidence type="ECO:0000313" key="7">
    <source>
        <dbReference type="Proteomes" id="UP001558713"/>
    </source>
</evidence>
<dbReference type="Gene3D" id="3.20.20.80">
    <property type="entry name" value="Glycosidases"/>
    <property type="match status" value="1"/>
</dbReference>
<sequence>MTLRQGNAYIPLLYKGYINPRLAQGSDAAQNITNYKLTMKLHWFALVFLLAVTTCKAEEEYKCEENEPFHCNQTNLFNGTSFGENFIFGVASSAYQIEGARGRGLNIWDGLTHRYPEKGGPDLGNGDDTCESYTYWQKDIDVLDELNATGYRFSLAWSRILPKGKRSRGINEDGIKYYRDLIIGLRERGIEPFVTLFHWDLPQTLQDEYEGFLNRDIIEDFKDYADLCFEKFGDNVTHWITINQLYSVPTRGYALGTDAPGRCSPKIDKRCYGGNSSTEPYIVAHHQLLAHATVVDLYRTKYKHQRGKIGPVMITRWFLPFDDTLESKHATWRAKEFFHGWFMGPLTEGKYPEIMRKLVGKRLPEFNETEAKLVKGSYDFLGLNYYVSQYAQNNDTSVPWEEHTSLMDSHATLTYKNAKGVVIGPPFSNGSYYYPKGIYDVMKYYKIKYGDPLIYVTENGISTPGDQNLTDTIADYKRIDYLCSHLCFLRNAIREGVNVRGYFAWSLGDNYEFCMGFTVRFGLTYVDFTNVTADRDPKESAKWFQRFINVTSKDPANQDLLRSSLSFKNRDRKRLADA</sequence>
<dbReference type="FunFam" id="3.20.20.80:FF:000041">
    <property type="entry name" value="Beta-glucosidase 7"/>
    <property type="match status" value="1"/>
</dbReference>
<evidence type="ECO:0000256" key="4">
    <source>
        <dbReference type="RuleBase" id="RU003690"/>
    </source>
</evidence>
<keyword evidence="7" id="KW-1185">Reference proteome</keyword>
<dbReference type="PROSITE" id="PS00572">
    <property type="entry name" value="GLYCOSYL_HYDROL_F1_1"/>
    <property type="match status" value="1"/>
</dbReference>
<dbReference type="Pfam" id="PF00232">
    <property type="entry name" value="Glyco_hydro_1"/>
    <property type="match status" value="1"/>
</dbReference>
<evidence type="ECO:0000313" key="6">
    <source>
        <dbReference type="EMBL" id="KAL1201696.1"/>
    </source>
</evidence>
<dbReference type="AlphaFoldDB" id="A0ABD1A6H2"/>
<dbReference type="PROSITE" id="PS00653">
    <property type="entry name" value="GLYCOSYL_HYDROL_F1_2"/>
    <property type="match status" value="1"/>
</dbReference>
<comment type="caution">
    <text evidence="6">The sequence shown here is derived from an EMBL/GenBank/DDBJ whole genome shotgun (WGS) entry which is preliminary data.</text>
</comment>
<feature type="active site" description="Nucleophile" evidence="3">
    <location>
        <position position="458"/>
    </location>
</feature>
<accession>A0ABD1A6H2</accession>
<dbReference type="SUPFAM" id="SSF51445">
    <property type="entry name" value="(Trans)glycosidases"/>
    <property type="match status" value="1"/>
</dbReference>
<dbReference type="InterPro" id="IPR033132">
    <property type="entry name" value="GH_1_N_CS"/>
</dbReference>
<dbReference type="InterPro" id="IPR017853">
    <property type="entry name" value="GH"/>
</dbReference>
<dbReference type="PANTHER" id="PTHR10353:SF218">
    <property type="entry name" value="MYROSINASE 1-RELATED"/>
    <property type="match status" value="1"/>
</dbReference>
<dbReference type="PRINTS" id="PR00131">
    <property type="entry name" value="GLHYDRLASE1"/>
</dbReference>
<dbReference type="PANTHER" id="PTHR10353">
    <property type="entry name" value="GLYCOSYL HYDROLASE"/>
    <property type="match status" value="1"/>
</dbReference>
<evidence type="ECO:0000256" key="1">
    <source>
        <dbReference type="ARBA" id="ARBA00010838"/>
    </source>
</evidence>
<dbReference type="InterPro" id="IPR018120">
    <property type="entry name" value="Glyco_hydro_1_AS"/>
</dbReference>
<reference evidence="6 7" key="1">
    <citation type="submission" date="2024-04" db="EMBL/GenBank/DDBJ databases">
        <title>Genome assembly C_amara_ONT_v2.</title>
        <authorList>
            <person name="Yant L."/>
            <person name="Moore C."/>
            <person name="Slenker M."/>
        </authorList>
    </citation>
    <scope>NUCLEOTIDE SEQUENCE [LARGE SCALE GENOMIC DNA]</scope>
    <source>
        <tissue evidence="6">Leaf</tissue>
    </source>
</reference>
<dbReference type="InterPro" id="IPR001360">
    <property type="entry name" value="Glyco_hydro_1"/>
</dbReference>
<name>A0ABD1A6H2_CARAN</name>
<dbReference type="Proteomes" id="UP001558713">
    <property type="component" value="Unassembled WGS sequence"/>
</dbReference>